<keyword evidence="1" id="KW-1133">Transmembrane helix</keyword>
<dbReference type="AlphaFoldDB" id="A0A9D9GUX4"/>
<keyword evidence="1" id="KW-0812">Transmembrane</keyword>
<dbReference type="EMBL" id="JADINA010000012">
    <property type="protein sequence ID" value="MBO8426006.1"/>
    <property type="molecule type" value="Genomic_DNA"/>
</dbReference>
<feature type="transmembrane region" description="Helical" evidence="1">
    <location>
        <begin position="581"/>
        <end position="605"/>
    </location>
</feature>
<feature type="transmembrane region" description="Helical" evidence="1">
    <location>
        <begin position="612"/>
        <end position="633"/>
    </location>
</feature>
<sequence>MSEEMKQAPSLSAQVQEASERVALKSQVNASLTNSLTMLESLSAHVELKLDKSRADIAEMSLSREKLLLCQAKVARAEEELAQSNENVKFLSSFVSMLRRQIMALARLEQRGLYDSASDILRSMESHCLEIEAEWGKPIRELGVEHIAYEKAKLALLRCRHNAEIGLPYCGEAEADALFEDIGDLPTAYHSAREKEALLDEAARYKLFLLNARESSSAHDPDTLGAVIAERGQLLTALPALSAQTALVEKALSKTIIDEYNELAALYFDEEPNIDKALAVFALRDDIDNALIAHPSYRDAKDVKEFRDDFLCQNALRKDASSYKDQVVILSAKSSDGDAESLELLARFISLPLIDSTKFDITLKSLKPLSFDKKVSFLASAISFGLDEEKQRLVFAVLERTRLRTRKGDLEKMAKDLCYLDFHVGSTIKEGWKEMKEDLLRSPKAHKALVKTDVPELRIFNGENPSALKSPLGKKMKSAYVKSWGLLRYVLFWLFMIPIPAVLAAVAYALMYLNSVSEYIGTAIYALPFGIVIFLAMLSGFLFFGRDEKGSMALYRGFGLLGVLLLLCSAVFFALSEDSLVGASIVRLPLLILGIWTYGLSLCFYKERSRIWTYLILALFIIALGVAIGFMAYSMMNAASVN</sequence>
<evidence type="ECO:0000313" key="3">
    <source>
        <dbReference type="Proteomes" id="UP000823634"/>
    </source>
</evidence>
<name>A0A9D9GUX4_9FIRM</name>
<gene>
    <name evidence="2" type="ORF">IAC61_01645</name>
</gene>
<comment type="caution">
    <text evidence="2">The sequence shown here is derived from an EMBL/GenBank/DDBJ whole genome shotgun (WGS) entry which is preliminary data.</text>
</comment>
<evidence type="ECO:0000313" key="2">
    <source>
        <dbReference type="EMBL" id="MBO8426006.1"/>
    </source>
</evidence>
<evidence type="ECO:0000256" key="1">
    <source>
        <dbReference type="SAM" id="Phobius"/>
    </source>
</evidence>
<feature type="transmembrane region" description="Helical" evidence="1">
    <location>
        <begin position="557"/>
        <end position="575"/>
    </location>
</feature>
<reference evidence="2" key="2">
    <citation type="journal article" date="2021" name="PeerJ">
        <title>Extensive microbial diversity within the chicken gut microbiome revealed by metagenomics and culture.</title>
        <authorList>
            <person name="Gilroy R."/>
            <person name="Ravi A."/>
            <person name="Getino M."/>
            <person name="Pursley I."/>
            <person name="Horton D.L."/>
            <person name="Alikhan N.F."/>
            <person name="Baker D."/>
            <person name="Gharbi K."/>
            <person name="Hall N."/>
            <person name="Watson M."/>
            <person name="Adriaenssens E.M."/>
            <person name="Foster-Nyarko E."/>
            <person name="Jarju S."/>
            <person name="Secka A."/>
            <person name="Antonio M."/>
            <person name="Oren A."/>
            <person name="Chaudhuri R.R."/>
            <person name="La Ragione R."/>
            <person name="Hildebrand F."/>
            <person name="Pallen M.J."/>
        </authorList>
    </citation>
    <scope>NUCLEOTIDE SEQUENCE</scope>
    <source>
        <strain evidence="2">17113</strain>
    </source>
</reference>
<organism evidence="2 3">
    <name type="scientific">Candidatus Alloenteromonas pullistercoris</name>
    <dbReference type="NCBI Taxonomy" id="2840785"/>
    <lineage>
        <taxon>Bacteria</taxon>
        <taxon>Bacillati</taxon>
        <taxon>Bacillota</taxon>
        <taxon>Bacillota incertae sedis</taxon>
        <taxon>Candidatus Alloenteromonas</taxon>
    </lineage>
</organism>
<accession>A0A9D9GUX4</accession>
<keyword evidence="1" id="KW-0472">Membrane</keyword>
<protein>
    <submittedName>
        <fullName evidence="2">Uncharacterized protein</fullName>
    </submittedName>
</protein>
<dbReference type="Proteomes" id="UP000823634">
    <property type="component" value="Unassembled WGS sequence"/>
</dbReference>
<proteinExistence type="predicted"/>
<feature type="transmembrane region" description="Helical" evidence="1">
    <location>
        <begin position="523"/>
        <end position="545"/>
    </location>
</feature>
<feature type="transmembrane region" description="Helical" evidence="1">
    <location>
        <begin position="486"/>
        <end position="511"/>
    </location>
</feature>
<reference evidence="2" key="1">
    <citation type="submission" date="2020-10" db="EMBL/GenBank/DDBJ databases">
        <authorList>
            <person name="Gilroy R."/>
        </authorList>
    </citation>
    <scope>NUCLEOTIDE SEQUENCE</scope>
    <source>
        <strain evidence="2">17113</strain>
    </source>
</reference>